<comment type="caution">
    <text evidence="2">The sequence shown here is derived from an EMBL/GenBank/DDBJ whole genome shotgun (WGS) entry which is preliminary data.</text>
</comment>
<dbReference type="EMBL" id="JAVYJV010000002">
    <property type="protein sequence ID" value="KAK4376894.1"/>
    <property type="molecule type" value="Genomic_DNA"/>
</dbReference>
<proteinExistence type="predicted"/>
<dbReference type="AlphaFoldDB" id="A0AAE1SVZ8"/>
<organism evidence="2 3">
    <name type="scientific">Anisodus tanguticus</name>
    <dbReference type="NCBI Taxonomy" id="243964"/>
    <lineage>
        <taxon>Eukaryota</taxon>
        <taxon>Viridiplantae</taxon>
        <taxon>Streptophyta</taxon>
        <taxon>Embryophyta</taxon>
        <taxon>Tracheophyta</taxon>
        <taxon>Spermatophyta</taxon>
        <taxon>Magnoliopsida</taxon>
        <taxon>eudicotyledons</taxon>
        <taxon>Gunneridae</taxon>
        <taxon>Pentapetalae</taxon>
        <taxon>asterids</taxon>
        <taxon>lamiids</taxon>
        <taxon>Solanales</taxon>
        <taxon>Solanaceae</taxon>
        <taxon>Solanoideae</taxon>
        <taxon>Hyoscyameae</taxon>
        <taxon>Anisodus</taxon>
    </lineage>
</organism>
<sequence length="362" mass="41050">MTSKRPDNNKTNLDDVERIHTGQYYLKDRVQTLDSAYQKLFQCITLIKTSKAAEMTLKLKRPIWLSVQSSGSTKKGDMVVNVDHFDGPGYRTQGLNKLQKLKIGNFHGSRTELLFRNILIELTSVTMGVENNFGVRIRRRYTDNTSVCHYYSKNLEYCSKFVETSSIINTKIIDISASESLMTVTPTEGVNDDEVPLNLVFKRSIWSFSRYKVSKHAMSKRGPVTTGKSRAQINYVLRKSKEKTVKRKRFVTRLVDEEEVVHTKVVELDSGENEPEVEETPLEKNIEKEAMRNGKSIEVEKPCVDVATDIGNQGSKKMKGSSPSLRNIKVVEAEEPASSSKKQKVELTEEGKENSKNLEGLE</sequence>
<dbReference type="Proteomes" id="UP001291623">
    <property type="component" value="Unassembled WGS sequence"/>
</dbReference>
<name>A0AAE1SVZ8_9SOLA</name>
<gene>
    <name evidence="2" type="ORF">RND71_003190</name>
</gene>
<evidence type="ECO:0000256" key="1">
    <source>
        <dbReference type="SAM" id="MobiDB-lite"/>
    </source>
</evidence>
<evidence type="ECO:0000313" key="2">
    <source>
        <dbReference type="EMBL" id="KAK4376894.1"/>
    </source>
</evidence>
<feature type="region of interest" description="Disordered" evidence="1">
    <location>
        <begin position="310"/>
        <end position="362"/>
    </location>
</feature>
<feature type="compositionally biased region" description="Polar residues" evidence="1">
    <location>
        <begin position="310"/>
        <end position="325"/>
    </location>
</feature>
<evidence type="ECO:0000313" key="3">
    <source>
        <dbReference type="Proteomes" id="UP001291623"/>
    </source>
</evidence>
<keyword evidence="3" id="KW-1185">Reference proteome</keyword>
<reference evidence="2" key="1">
    <citation type="submission" date="2023-12" db="EMBL/GenBank/DDBJ databases">
        <title>Genome assembly of Anisodus tanguticus.</title>
        <authorList>
            <person name="Wang Y.-J."/>
        </authorList>
    </citation>
    <scope>NUCLEOTIDE SEQUENCE</scope>
    <source>
        <strain evidence="2">KB-2021</strain>
        <tissue evidence="2">Leaf</tissue>
    </source>
</reference>
<accession>A0AAE1SVZ8</accession>
<feature type="compositionally biased region" description="Basic and acidic residues" evidence="1">
    <location>
        <begin position="343"/>
        <end position="356"/>
    </location>
</feature>
<protein>
    <submittedName>
        <fullName evidence="2">Uncharacterized protein</fullName>
    </submittedName>
</protein>